<evidence type="ECO:0000313" key="3">
    <source>
        <dbReference type="Proteomes" id="UP000177370"/>
    </source>
</evidence>
<comment type="caution">
    <text evidence="2">The sequence shown here is derived from an EMBL/GenBank/DDBJ whole genome shotgun (WGS) entry which is preliminary data.</text>
</comment>
<gene>
    <name evidence="2" type="ORF">A2647_04425</name>
</gene>
<reference evidence="2 3" key="1">
    <citation type="journal article" date="2016" name="Nat. Commun.">
        <title>Thousands of microbial genomes shed light on interconnected biogeochemical processes in an aquifer system.</title>
        <authorList>
            <person name="Anantharaman K."/>
            <person name="Brown C.T."/>
            <person name="Hug L.A."/>
            <person name="Sharon I."/>
            <person name="Castelle C.J."/>
            <person name="Probst A.J."/>
            <person name="Thomas B.C."/>
            <person name="Singh A."/>
            <person name="Wilkins M.J."/>
            <person name="Karaoz U."/>
            <person name="Brodie E.L."/>
            <person name="Williams K.H."/>
            <person name="Hubbard S.S."/>
            <person name="Banfield J.F."/>
        </authorList>
    </citation>
    <scope>NUCLEOTIDE SEQUENCE [LARGE SCALE GENOMIC DNA]</scope>
</reference>
<feature type="transmembrane region" description="Helical" evidence="1">
    <location>
        <begin position="77"/>
        <end position="103"/>
    </location>
</feature>
<name>A0A1F6V6P5_9BACT</name>
<evidence type="ECO:0000256" key="1">
    <source>
        <dbReference type="SAM" id="Phobius"/>
    </source>
</evidence>
<feature type="transmembrane region" description="Helical" evidence="1">
    <location>
        <begin position="39"/>
        <end position="65"/>
    </location>
</feature>
<sequence length="105" mass="11980">MENQNKWNKELLYSVIFLVAAFLWFTFNPFSQIRDLTNGIYSVLSVMAVGFYVFTLLSLYCGLKAARRATREHRRDLLVFSSIVVLASAALAIFITLFLTGAIKY</sequence>
<dbReference type="AlphaFoldDB" id="A0A1F6V6P5"/>
<accession>A0A1F6V6P5</accession>
<protein>
    <submittedName>
        <fullName evidence="2">Uncharacterized protein</fullName>
    </submittedName>
</protein>
<keyword evidence="1" id="KW-0812">Transmembrane</keyword>
<proteinExistence type="predicted"/>
<keyword evidence="1" id="KW-1133">Transmembrane helix</keyword>
<evidence type="ECO:0000313" key="2">
    <source>
        <dbReference type="EMBL" id="OGI65166.1"/>
    </source>
</evidence>
<dbReference type="Proteomes" id="UP000177370">
    <property type="component" value="Unassembled WGS sequence"/>
</dbReference>
<keyword evidence="1" id="KW-0472">Membrane</keyword>
<organism evidence="2 3">
    <name type="scientific">Candidatus Nomurabacteria bacterium RIFCSPHIGHO2_01_FULL_40_24b</name>
    <dbReference type="NCBI Taxonomy" id="1801739"/>
    <lineage>
        <taxon>Bacteria</taxon>
        <taxon>Candidatus Nomuraibacteriota</taxon>
    </lineage>
</organism>
<feature type="transmembrane region" description="Helical" evidence="1">
    <location>
        <begin position="12"/>
        <end position="27"/>
    </location>
</feature>
<dbReference type="EMBL" id="MFTP01000022">
    <property type="protein sequence ID" value="OGI65166.1"/>
    <property type="molecule type" value="Genomic_DNA"/>
</dbReference>